<gene>
    <name evidence="2" type="ORF">N482_04955</name>
</gene>
<feature type="domain" description="N-acetyltransferase" evidence="1">
    <location>
        <begin position="2"/>
        <end position="146"/>
    </location>
</feature>
<dbReference type="SUPFAM" id="SSF55729">
    <property type="entry name" value="Acyl-CoA N-acyltransferases (Nat)"/>
    <property type="match status" value="1"/>
</dbReference>
<comment type="caution">
    <text evidence="2">The sequence shown here is derived from an EMBL/GenBank/DDBJ whole genome shotgun (WGS) entry which is preliminary data.</text>
</comment>
<dbReference type="OrthoDB" id="5815030at2"/>
<dbReference type="RefSeq" id="WP_063375819.1">
    <property type="nucleotide sequence ID" value="NZ_AUXT01000046.1"/>
</dbReference>
<dbReference type="PROSITE" id="PS51186">
    <property type="entry name" value="GNAT"/>
    <property type="match status" value="1"/>
</dbReference>
<sequence>MLELLQSQPEEVGAFIAMEQESSTLAHIIPYAKEAHLEAMSNEHIVYLSIYAEQKLAGFMILAIDQEKSVEFRRIVISNKGKGVGQKAVALMEAYCVESLKRKHIWLDVFEKNARGIHIYTKLGYSQFDEAIHAGSKLILMEKSLA</sequence>
<dbReference type="Proteomes" id="UP000076587">
    <property type="component" value="Unassembled WGS sequence"/>
</dbReference>
<dbReference type="PANTHER" id="PTHR43415:SF3">
    <property type="entry name" value="GNAT-FAMILY ACETYLTRANSFERASE"/>
    <property type="match status" value="1"/>
</dbReference>
<evidence type="ECO:0000259" key="1">
    <source>
        <dbReference type="PROSITE" id="PS51186"/>
    </source>
</evidence>
<evidence type="ECO:0000313" key="2">
    <source>
        <dbReference type="EMBL" id="KZN55827.1"/>
    </source>
</evidence>
<dbReference type="PATRIC" id="fig|1365253.3.peg.852"/>
<organism evidence="2 3">
    <name type="scientific">Pseudoalteromonas luteoviolacea NCIMB 1942</name>
    <dbReference type="NCBI Taxonomy" id="1365253"/>
    <lineage>
        <taxon>Bacteria</taxon>
        <taxon>Pseudomonadati</taxon>
        <taxon>Pseudomonadota</taxon>
        <taxon>Gammaproteobacteria</taxon>
        <taxon>Alteromonadales</taxon>
        <taxon>Pseudoalteromonadaceae</taxon>
        <taxon>Pseudoalteromonas</taxon>
    </lineage>
</organism>
<dbReference type="AlphaFoldDB" id="A0A167GMQ8"/>
<dbReference type="InterPro" id="IPR000182">
    <property type="entry name" value="GNAT_dom"/>
</dbReference>
<dbReference type="InterPro" id="IPR016181">
    <property type="entry name" value="Acyl_CoA_acyltransferase"/>
</dbReference>
<name>A0A167GMQ8_9GAMM</name>
<reference evidence="2 3" key="1">
    <citation type="submission" date="2013-07" db="EMBL/GenBank/DDBJ databases">
        <title>Comparative Genomic and Metabolomic Analysis of Twelve Strains of Pseudoalteromonas luteoviolacea.</title>
        <authorList>
            <person name="Vynne N.G."/>
            <person name="Mansson M."/>
            <person name="Gram L."/>
        </authorList>
    </citation>
    <scope>NUCLEOTIDE SEQUENCE [LARGE SCALE GENOMIC DNA]</scope>
    <source>
        <strain evidence="2 3">NCIMB 1942</strain>
    </source>
</reference>
<dbReference type="Pfam" id="PF00583">
    <property type="entry name" value="Acetyltransf_1"/>
    <property type="match status" value="1"/>
</dbReference>
<proteinExistence type="predicted"/>
<evidence type="ECO:0000313" key="3">
    <source>
        <dbReference type="Proteomes" id="UP000076587"/>
    </source>
</evidence>
<dbReference type="GO" id="GO:0016747">
    <property type="term" value="F:acyltransferase activity, transferring groups other than amino-acyl groups"/>
    <property type="evidence" value="ECO:0007669"/>
    <property type="project" value="InterPro"/>
</dbReference>
<accession>A0A167GMQ8</accession>
<dbReference type="PANTHER" id="PTHR43415">
    <property type="entry name" value="SPERMIDINE N(1)-ACETYLTRANSFERASE"/>
    <property type="match status" value="1"/>
</dbReference>
<protein>
    <recommendedName>
        <fullName evidence="1">N-acetyltransferase domain-containing protein</fullName>
    </recommendedName>
</protein>
<dbReference type="EMBL" id="AUXT01000046">
    <property type="protein sequence ID" value="KZN55827.1"/>
    <property type="molecule type" value="Genomic_DNA"/>
</dbReference>
<dbReference type="Gene3D" id="3.40.630.30">
    <property type="match status" value="1"/>
</dbReference>